<evidence type="ECO:0000313" key="1">
    <source>
        <dbReference type="EMBL" id="KAJ1900248.1"/>
    </source>
</evidence>
<accession>A0ACC1ISY3</accession>
<dbReference type="EMBL" id="JANBPG010000093">
    <property type="protein sequence ID" value="KAJ1900248.1"/>
    <property type="molecule type" value="Genomic_DNA"/>
</dbReference>
<comment type="caution">
    <text evidence="1">The sequence shown here is derived from an EMBL/GenBank/DDBJ whole genome shotgun (WGS) entry which is preliminary data.</text>
</comment>
<reference evidence="1" key="1">
    <citation type="submission" date="2022-07" db="EMBL/GenBank/DDBJ databases">
        <title>Phylogenomic reconstructions and comparative analyses of Kickxellomycotina fungi.</title>
        <authorList>
            <person name="Reynolds N.K."/>
            <person name="Stajich J.E."/>
            <person name="Barry K."/>
            <person name="Grigoriev I.V."/>
            <person name="Crous P."/>
            <person name="Smith M.E."/>
        </authorList>
    </citation>
    <scope>NUCLEOTIDE SEQUENCE</scope>
    <source>
        <strain evidence="1">Benny 63K</strain>
    </source>
</reference>
<name>A0ACC1ISY3_9FUNG</name>
<proteinExistence type="predicted"/>
<sequence>MGVQKQQTRTGSLKSFVRVGKATDAPMPKDNLAKPATRMTRSKAAAALESATIEKQELIVETPAPMERKRKLANLAPTEPKEVAKRPVRAAVRGGKATTIGAYFPVATAAVAYGAVAKEAVKVVEIEVAEEAVEAVEGSKEDLDRRARVLLDRLRSRKVSTSVSDEASAAETSAAVSLVSSAIEQTREIQASIRALRETVTEATTNNIVKPSPSTFASTIIPTAEDLYLRDLRRQFVSIGPQLGSAQPLPRSMRKLEELFQALEHTILFDSKDASMGVIYHRIRKSVEVMAKRTFGWHELGQILAVYPESYTFGALPTMHEGRRVVSVELKPRAHGLQMAVEMERRRVEFRKRLVRIVEAEHGGFLARRGYTETDISAVRGWHPEFDIEATPMVTPIVMPPATLPLGNQSTSPSVATFDRNRLKHLLGQTAAALTQAPAQEQADLVPGPITAAAAALAATKAAAAAIPKEKPITKAQELLERIRAKQRAKELQKQNEAPVVPASTRTMHSRLPGILEALSFMFYSERKSVLPFFFVVDRIAETKGLDKAEAAVHLVEMSAFVPEWCVVVREDGGVMNRGEEPVTGARMKVTRSIGMQEAKARLEAKIAEKLQ</sequence>
<protein>
    <submittedName>
        <fullName evidence="1">Uncharacterized protein</fullName>
    </submittedName>
</protein>
<evidence type="ECO:0000313" key="2">
    <source>
        <dbReference type="Proteomes" id="UP001150581"/>
    </source>
</evidence>
<organism evidence="1 2">
    <name type="scientific">Kickxella alabastrina</name>
    <dbReference type="NCBI Taxonomy" id="61397"/>
    <lineage>
        <taxon>Eukaryota</taxon>
        <taxon>Fungi</taxon>
        <taxon>Fungi incertae sedis</taxon>
        <taxon>Zoopagomycota</taxon>
        <taxon>Kickxellomycotina</taxon>
        <taxon>Kickxellomycetes</taxon>
        <taxon>Kickxellales</taxon>
        <taxon>Kickxellaceae</taxon>
        <taxon>Kickxella</taxon>
    </lineage>
</organism>
<keyword evidence="2" id="KW-1185">Reference proteome</keyword>
<gene>
    <name evidence="1" type="ORF">LPJ66_001607</name>
</gene>
<dbReference type="Proteomes" id="UP001150581">
    <property type="component" value="Unassembled WGS sequence"/>
</dbReference>